<feature type="domain" description="N-acetyltransferase" evidence="1">
    <location>
        <begin position="4"/>
        <end position="168"/>
    </location>
</feature>
<reference evidence="2" key="1">
    <citation type="submission" date="2018-05" db="EMBL/GenBank/DDBJ databases">
        <authorList>
            <person name="Lanie J.A."/>
            <person name="Ng W.-L."/>
            <person name="Kazmierczak K.M."/>
            <person name="Andrzejewski T.M."/>
            <person name="Davidsen T.M."/>
            <person name="Wayne K.J."/>
            <person name="Tettelin H."/>
            <person name="Glass J.I."/>
            <person name="Rusch D."/>
            <person name="Podicherti R."/>
            <person name="Tsui H.-C.T."/>
            <person name="Winkler M.E."/>
        </authorList>
    </citation>
    <scope>NUCLEOTIDE SEQUENCE</scope>
</reference>
<dbReference type="EMBL" id="UINC01112848">
    <property type="protein sequence ID" value="SVC82071.1"/>
    <property type="molecule type" value="Genomic_DNA"/>
</dbReference>
<dbReference type="AlphaFoldDB" id="A0A382QCV4"/>
<evidence type="ECO:0000313" key="2">
    <source>
        <dbReference type="EMBL" id="SVC82071.1"/>
    </source>
</evidence>
<accession>A0A382QCV4</accession>
<dbReference type="Gene3D" id="3.40.630.30">
    <property type="match status" value="1"/>
</dbReference>
<gene>
    <name evidence="2" type="ORF">METZ01_LOCUS334925</name>
</gene>
<dbReference type="Pfam" id="PF00583">
    <property type="entry name" value="Acetyltransf_1"/>
    <property type="match status" value="1"/>
</dbReference>
<proteinExistence type="predicted"/>
<name>A0A382QCV4_9ZZZZ</name>
<sequence length="182" mass="19620">MVSVPVRAATALDLVAVEAIYAGEVRQHSASFEIESPDLAEIKQRWVDVCNLGLPYLVVHLEGGIAGYAYAVPYRARPAYCYTVEDSVYVAPWARQRGVGLALLRALLSGCEIWGARQMVAIVGDPAANNASIRLHEKAGFRSVGTLVGVGRKFDSWLDSLILQRPLGHGLSTSPGHPRVPA</sequence>
<dbReference type="InterPro" id="IPR016181">
    <property type="entry name" value="Acyl_CoA_acyltransferase"/>
</dbReference>
<dbReference type="PANTHER" id="PTHR43072">
    <property type="entry name" value="N-ACETYLTRANSFERASE"/>
    <property type="match status" value="1"/>
</dbReference>
<dbReference type="CDD" id="cd04301">
    <property type="entry name" value="NAT_SF"/>
    <property type="match status" value="1"/>
</dbReference>
<dbReference type="GO" id="GO:0016747">
    <property type="term" value="F:acyltransferase activity, transferring groups other than amino-acyl groups"/>
    <property type="evidence" value="ECO:0007669"/>
    <property type="project" value="InterPro"/>
</dbReference>
<dbReference type="PANTHER" id="PTHR43072:SF8">
    <property type="entry name" value="ACYLTRANSFERASE FABY-RELATED"/>
    <property type="match status" value="1"/>
</dbReference>
<protein>
    <recommendedName>
        <fullName evidence="1">N-acetyltransferase domain-containing protein</fullName>
    </recommendedName>
</protein>
<organism evidence="2">
    <name type="scientific">marine metagenome</name>
    <dbReference type="NCBI Taxonomy" id="408172"/>
    <lineage>
        <taxon>unclassified sequences</taxon>
        <taxon>metagenomes</taxon>
        <taxon>ecological metagenomes</taxon>
    </lineage>
</organism>
<evidence type="ECO:0000259" key="1">
    <source>
        <dbReference type="PROSITE" id="PS51186"/>
    </source>
</evidence>
<dbReference type="InterPro" id="IPR000182">
    <property type="entry name" value="GNAT_dom"/>
</dbReference>
<dbReference type="SUPFAM" id="SSF55729">
    <property type="entry name" value="Acyl-CoA N-acyltransferases (Nat)"/>
    <property type="match status" value="1"/>
</dbReference>
<dbReference type="PROSITE" id="PS51186">
    <property type="entry name" value="GNAT"/>
    <property type="match status" value="1"/>
</dbReference>